<evidence type="ECO:0000313" key="2">
    <source>
        <dbReference type="EMBL" id="KAE9384214.1"/>
    </source>
</evidence>
<keyword evidence="1" id="KW-0812">Transmembrane</keyword>
<dbReference type="AlphaFoldDB" id="A0A6A4GFC9"/>
<proteinExistence type="predicted"/>
<gene>
    <name evidence="2" type="ORF">BT96DRAFT_1008291</name>
</gene>
<keyword evidence="3" id="KW-1185">Reference proteome</keyword>
<dbReference type="EMBL" id="ML770191">
    <property type="protein sequence ID" value="KAE9384214.1"/>
    <property type="molecule type" value="Genomic_DNA"/>
</dbReference>
<keyword evidence="1" id="KW-1133">Transmembrane helix</keyword>
<organism evidence="2 3">
    <name type="scientific">Gymnopus androsaceus JB14</name>
    <dbReference type="NCBI Taxonomy" id="1447944"/>
    <lineage>
        <taxon>Eukaryota</taxon>
        <taxon>Fungi</taxon>
        <taxon>Dikarya</taxon>
        <taxon>Basidiomycota</taxon>
        <taxon>Agaricomycotina</taxon>
        <taxon>Agaricomycetes</taxon>
        <taxon>Agaricomycetidae</taxon>
        <taxon>Agaricales</taxon>
        <taxon>Marasmiineae</taxon>
        <taxon>Omphalotaceae</taxon>
        <taxon>Gymnopus</taxon>
    </lineage>
</organism>
<reference evidence="2" key="1">
    <citation type="journal article" date="2019" name="Environ. Microbiol.">
        <title>Fungal ecological strategies reflected in gene transcription - a case study of two litter decomposers.</title>
        <authorList>
            <person name="Barbi F."/>
            <person name="Kohler A."/>
            <person name="Barry K."/>
            <person name="Baskaran P."/>
            <person name="Daum C."/>
            <person name="Fauchery L."/>
            <person name="Ihrmark K."/>
            <person name="Kuo A."/>
            <person name="LaButti K."/>
            <person name="Lipzen A."/>
            <person name="Morin E."/>
            <person name="Grigoriev I.V."/>
            <person name="Henrissat B."/>
            <person name="Lindahl B."/>
            <person name="Martin F."/>
        </authorList>
    </citation>
    <scope>NUCLEOTIDE SEQUENCE</scope>
    <source>
        <strain evidence="2">JB14</strain>
    </source>
</reference>
<accession>A0A6A4GFC9</accession>
<evidence type="ECO:0000313" key="3">
    <source>
        <dbReference type="Proteomes" id="UP000799118"/>
    </source>
</evidence>
<protein>
    <submittedName>
        <fullName evidence="2">Uncharacterized protein</fullName>
    </submittedName>
</protein>
<dbReference type="Proteomes" id="UP000799118">
    <property type="component" value="Unassembled WGS sequence"/>
</dbReference>
<evidence type="ECO:0000256" key="1">
    <source>
        <dbReference type="SAM" id="Phobius"/>
    </source>
</evidence>
<sequence length="75" mass="8722">MTPEESQQIAAAGTVFFQNTLVQIFSFGWFGVYILAFMISMHIIWCIYCYVTYSVILIQNYTIGKRNIMNKDIKP</sequence>
<keyword evidence="1" id="KW-0472">Membrane</keyword>
<feature type="transmembrane region" description="Helical" evidence="1">
    <location>
        <begin position="30"/>
        <end position="58"/>
    </location>
</feature>
<name>A0A6A4GFC9_9AGAR</name>